<dbReference type="EMBL" id="CP109441">
    <property type="protein sequence ID" value="WUV46852.1"/>
    <property type="molecule type" value="Genomic_DNA"/>
</dbReference>
<dbReference type="InterPro" id="IPR000182">
    <property type="entry name" value="GNAT_dom"/>
</dbReference>
<sequence length="240" mass="26452">MSIWEEHGVVLAWAWVELPGHVEFLVDPDAVELLPQLLDWFETVATGPALSCQVMEGDRHQRRALTQRGYTAQEAGPFFRRHVHDLAGLPAPSLPDGFAISHVASGDAERRAAVHRAGWSDFGSRLTTESYRNVMAAYPYRKQTDLVVLAPDGEWVASALGWYDEINKVGLVEPVSCAPAFRGIGLAKAVNIALLHAFRSLGATQSAILPRGDRAYPVPARLYQSIGYQPGPRTLHYTRN</sequence>
<dbReference type="Gene3D" id="3.40.630.30">
    <property type="match status" value="1"/>
</dbReference>
<dbReference type="PROSITE" id="PS51186">
    <property type="entry name" value="GNAT"/>
    <property type="match status" value="1"/>
</dbReference>
<feature type="domain" description="N-acetyltransferase" evidence="1">
    <location>
        <begin position="98"/>
        <end position="240"/>
    </location>
</feature>
<dbReference type="RefSeq" id="WP_329410893.1">
    <property type="nucleotide sequence ID" value="NZ_CP109441.1"/>
</dbReference>
<evidence type="ECO:0000259" key="1">
    <source>
        <dbReference type="PROSITE" id="PS51186"/>
    </source>
</evidence>
<organism evidence="2 3">
    <name type="scientific">Nocardia vinacea</name>
    <dbReference type="NCBI Taxonomy" id="96468"/>
    <lineage>
        <taxon>Bacteria</taxon>
        <taxon>Bacillati</taxon>
        <taxon>Actinomycetota</taxon>
        <taxon>Actinomycetes</taxon>
        <taxon>Mycobacteriales</taxon>
        <taxon>Nocardiaceae</taxon>
        <taxon>Nocardia</taxon>
    </lineage>
</organism>
<evidence type="ECO:0000313" key="3">
    <source>
        <dbReference type="Proteomes" id="UP001432062"/>
    </source>
</evidence>
<accession>A0ABZ1YYA0</accession>
<reference evidence="2" key="1">
    <citation type="submission" date="2022-10" db="EMBL/GenBank/DDBJ databases">
        <title>The complete genomes of actinobacterial strains from the NBC collection.</title>
        <authorList>
            <person name="Joergensen T.S."/>
            <person name="Alvarez Arevalo M."/>
            <person name="Sterndorff E.B."/>
            <person name="Faurdal D."/>
            <person name="Vuksanovic O."/>
            <person name="Mourched A.-S."/>
            <person name="Charusanti P."/>
            <person name="Shaw S."/>
            <person name="Blin K."/>
            <person name="Weber T."/>
        </authorList>
    </citation>
    <scope>NUCLEOTIDE SEQUENCE</scope>
    <source>
        <strain evidence="2">NBC_01482</strain>
    </source>
</reference>
<gene>
    <name evidence="2" type="ORF">OG563_00885</name>
</gene>
<name>A0ABZ1YYA0_9NOCA</name>
<keyword evidence="3" id="KW-1185">Reference proteome</keyword>
<protein>
    <recommendedName>
        <fullName evidence="1">N-acetyltransferase domain-containing protein</fullName>
    </recommendedName>
</protein>
<dbReference type="InterPro" id="IPR016181">
    <property type="entry name" value="Acyl_CoA_acyltransferase"/>
</dbReference>
<proteinExistence type="predicted"/>
<dbReference type="Proteomes" id="UP001432062">
    <property type="component" value="Chromosome"/>
</dbReference>
<dbReference type="SUPFAM" id="SSF55729">
    <property type="entry name" value="Acyl-CoA N-acyltransferases (Nat)"/>
    <property type="match status" value="1"/>
</dbReference>
<evidence type="ECO:0000313" key="2">
    <source>
        <dbReference type="EMBL" id="WUV46852.1"/>
    </source>
</evidence>